<name>A0A067Q3K4_9AGAM</name>
<dbReference type="AlphaFoldDB" id="A0A067Q3K4"/>
<dbReference type="OrthoDB" id="3037028at2759"/>
<keyword evidence="3" id="KW-1185">Reference proteome</keyword>
<feature type="region of interest" description="Disordered" evidence="1">
    <location>
        <begin position="34"/>
        <end position="56"/>
    </location>
</feature>
<reference evidence="3" key="1">
    <citation type="journal article" date="2014" name="Proc. Natl. Acad. Sci. U.S.A.">
        <title>Extensive sampling of basidiomycete genomes demonstrates inadequacy of the white-rot/brown-rot paradigm for wood decay fungi.</title>
        <authorList>
            <person name="Riley R."/>
            <person name="Salamov A.A."/>
            <person name="Brown D.W."/>
            <person name="Nagy L.G."/>
            <person name="Floudas D."/>
            <person name="Held B.W."/>
            <person name="Levasseur A."/>
            <person name="Lombard V."/>
            <person name="Morin E."/>
            <person name="Otillar R."/>
            <person name="Lindquist E.A."/>
            <person name="Sun H."/>
            <person name="LaButti K.M."/>
            <person name="Schmutz J."/>
            <person name="Jabbour D."/>
            <person name="Luo H."/>
            <person name="Baker S.E."/>
            <person name="Pisabarro A.G."/>
            <person name="Walton J.D."/>
            <person name="Blanchette R.A."/>
            <person name="Henrissat B."/>
            <person name="Martin F."/>
            <person name="Cullen D."/>
            <person name="Hibbett D.S."/>
            <person name="Grigoriev I.V."/>
        </authorList>
    </citation>
    <scope>NUCLEOTIDE SEQUENCE [LARGE SCALE GENOMIC DNA]</scope>
    <source>
        <strain evidence="3">MUCL 33604</strain>
    </source>
</reference>
<proteinExistence type="predicted"/>
<sequence length="56" mass="6393">MDIQPNATINHWIAGILLFTFNLVHIPTSKPHQNTLVQTDFPGDPLQKKTLRRTTI</sequence>
<gene>
    <name evidence="2" type="ORF">JAAARDRAFT_31112</name>
</gene>
<organism evidence="2 3">
    <name type="scientific">Jaapia argillacea MUCL 33604</name>
    <dbReference type="NCBI Taxonomy" id="933084"/>
    <lineage>
        <taxon>Eukaryota</taxon>
        <taxon>Fungi</taxon>
        <taxon>Dikarya</taxon>
        <taxon>Basidiomycota</taxon>
        <taxon>Agaricomycotina</taxon>
        <taxon>Agaricomycetes</taxon>
        <taxon>Agaricomycetidae</taxon>
        <taxon>Jaapiales</taxon>
        <taxon>Jaapiaceae</taxon>
        <taxon>Jaapia</taxon>
    </lineage>
</organism>
<dbReference type="Proteomes" id="UP000027265">
    <property type="component" value="Unassembled WGS sequence"/>
</dbReference>
<evidence type="ECO:0000256" key="1">
    <source>
        <dbReference type="SAM" id="MobiDB-lite"/>
    </source>
</evidence>
<dbReference type="InParanoid" id="A0A067Q3K4"/>
<evidence type="ECO:0000313" key="3">
    <source>
        <dbReference type="Proteomes" id="UP000027265"/>
    </source>
</evidence>
<dbReference type="HOGENOM" id="CLU_3014476_0_0_1"/>
<accession>A0A067Q3K4</accession>
<protein>
    <submittedName>
        <fullName evidence="2">Uncharacterized protein</fullName>
    </submittedName>
</protein>
<dbReference type="EMBL" id="KL197712">
    <property type="protein sequence ID" value="KDQ61643.1"/>
    <property type="molecule type" value="Genomic_DNA"/>
</dbReference>
<evidence type="ECO:0000313" key="2">
    <source>
        <dbReference type="EMBL" id="KDQ61643.1"/>
    </source>
</evidence>